<dbReference type="Pfam" id="PF10756">
    <property type="entry name" value="bPH_6"/>
    <property type="match status" value="1"/>
</dbReference>
<dbReference type="RefSeq" id="WP_076435806.1">
    <property type="nucleotide sequence ID" value="NZ_FTNI01000011.1"/>
</dbReference>
<dbReference type="STRING" id="58117.SAMN05421833_111125"/>
<organism evidence="2 3">
    <name type="scientific">Microbispora rosea</name>
    <dbReference type="NCBI Taxonomy" id="58117"/>
    <lineage>
        <taxon>Bacteria</taxon>
        <taxon>Bacillati</taxon>
        <taxon>Actinomycetota</taxon>
        <taxon>Actinomycetes</taxon>
        <taxon>Streptosporangiales</taxon>
        <taxon>Streptosporangiaceae</taxon>
        <taxon>Microbispora</taxon>
    </lineage>
</organism>
<dbReference type="Proteomes" id="UP000186096">
    <property type="component" value="Unassembled WGS sequence"/>
</dbReference>
<dbReference type="EMBL" id="FTNI01000011">
    <property type="protein sequence ID" value="SIR60025.1"/>
    <property type="molecule type" value="Genomic_DNA"/>
</dbReference>
<evidence type="ECO:0000313" key="3">
    <source>
        <dbReference type="Proteomes" id="UP000186096"/>
    </source>
</evidence>
<protein>
    <submittedName>
        <fullName evidence="2">PH domain-containing protein</fullName>
    </submittedName>
</protein>
<reference evidence="3" key="1">
    <citation type="submission" date="2017-01" db="EMBL/GenBank/DDBJ databases">
        <authorList>
            <person name="Varghese N."/>
            <person name="Submissions S."/>
        </authorList>
    </citation>
    <scope>NUCLEOTIDE SEQUENCE [LARGE SCALE GENOMIC DNA]</scope>
    <source>
        <strain evidence="3">ATCC 12950</strain>
    </source>
</reference>
<proteinExistence type="predicted"/>
<dbReference type="OrthoDB" id="3213712at2"/>
<sequence>MAGVEESRHEWRVPRGIVALKGAGMVLCGVLAIAGDGAQLFLAGVATLGFGLLTGRDLVAPVRLAAAEDGLVVTGLSGRERISWNDVDRIRVDSHRRYGLTTELLEIDAGEQIHLFSRFDLGEPVVDVAETLMRMRP</sequence>
<keyword evidence="3" id="KW-1185">Reference proteome</keyword>
<gene>
    <name evidence="2" type="ORF">SAMN05421833_111125</name>
</gene>
<evidence type="ECO:0000259" key="1">
    <source>
        <dbReference type="Pfam" id="PF10756"/>
    </source>
</evidence>
<evidence type="ECO:0000313" key="2">
    <source>
        <dbReference type="EMBL" id="SIR60025.1"/>
    </source>
</evidence>
<dbReference type="InterPro" id="IPR019692">
    <property type="entry name" value="CFP-6_PH"/>
</dbReference>
<name>A0A1N7C8X8_9ACTN</name>
<feature type="domain" description="Low molecular weight protein antigen 6 PH" evidence="1">
    <location>
        <begin position="62"/>
        <end position="136"/>
    </location>
</feature>
<dbReference type="AlphaFoldDB" id="A0A1N7C8X8"/>
<accession>A0A1N7C8X8</accession>